<dbReference type="InterPro" id="IPR011990">
    <property type="entry name" value="TPR-like_helical_dom_sf"/>
</dbReference>
<dbReference type="EMBL" id="SMCP01000003">
    <property type="protein sequence ID" value="TCV88909.1"/>
    <property type="molecule type" value="Genomic_DNA"/>
</dbReference>
<dbReference type="RefSeq" id="WP_132965930.1">
    <property type="nucleotide sequence ID" value="NZ_LEKL01000041.1"/>
</dbReference>
<evidence type="ECO:0000313" key="2">
    <source>
        <dbReference type="Proteomes" id="UP000294619"/>
    </source>
</evidence>
<dbReference type="Proteomes" id="UP000294619">
    <property type="component" value="Unassembled WGS sequence"/>
</dbReference>
<comment type="caution">
    <text evidence="1">The sequence shown here is derived from an EMBL/GenBank/DDBJ whole genome shotgun (WGS) entry which is preliminary data.</text>
</comment>
<organism evidence="1 2">
    <name type="scientific">Testudinibacter aquarius</name>
    <dbReference type="NCBI Taxonomy" id="1524974"/>
    <lineage>
        <taxon>Bacteria</taxon>
        <taxon>Pseudomonadati</taxon>
        <taxon>Pseudomonadota</taxon>
        <taxon>Gammaproteobacteria</taxon>
        <taxon>Pasteurellales</taxon>
        <taxon>Pasteurellaceae</taxon>
        <taxon>Testudinibacter</taxon>
    </lineage>
</organism>
<sequence length="153" mass="18691">MTEKIEMYKDLPEHLYELFDKMTDEAYELFLNKKYDESLKKYEECLGIFPDPKGDYGDYSNVIEWMIEKYLIIEDYQNAIMWVEKLGDYVKNKEIMGDWEFLRGIVYFESKDWNKSLNNFKAAVKKTGLRIFREQPEKYIDFYKNPDKYIKEQ</sequence>
<reference evidence="1 2" key="1">
    <citation type="submission" date="2019-03" db="EMBL/GenBank/DDBJ databases">
        <title>Genomic Encyclopedia of Type Strains, Phase IV (KMG-IV): sequencing the most valuable type-strain genomes for metagenomic binning, comparative biology and taxonomic classification.</title>
        <authorList>
            <person name="Goeker M."/>
        </authorList>
    </citation>
    <scope>NUCLEOTIDE SEQUENCE [LARGE SCALE GENOMIC DNA]</scope>
    <source>
        <strain evidence="1 2">DSM 28140</strain>
    </source>
</reference>
<dbReference type="SUPFAM" id="SSF48452">
    <property type="entry name" value="TPR-like"/>
    <property type="match status" value="1"/>
</dbReference>
<name>A0A4V2W2Q0_9PAST</name>
<evidence type="ECO:0008006" key="3">
    <source>
        <dbReference type="Google" id="ProtNLM"/>
    </source>
</evidence>
<evidence type="ECO:0000313" key="1">
    <source>
        <dbReference type="EMBL" id="TCV88909.1"/>
    </source>
</evidence>
<gene>
    <name evidence="1" type="ORF">EDC16_103268</name>
</gene>
<accession>A0A4V2W2Q0</accession>
<dbReference type="AlphaFoldDB" id="A0A4V2W2Q0"/>
<dbReference type="Gene3D" id="1.25.40.10">
    <property type="entry name" value="Tetratricopeptide repeat domain"/>
    <property type="match status" value="1"/>
</dbReference>
<proteinExistence type="predicted"/>
<protein>
    <recommendedName>
        <fullName evidence="3">Tetratricopeptide repeat protein</fullName>
    </recommendedName>
</protein>